<accession>A0A2T3FSG0</accession>
<evidence type="ECO:0000313" key="1">
    <source>
        <dbReference type="EMBL" id="BCL56858.1"/>
    </source>
</evidence>
<evidence type="ECO:0000313" key="2">
    <source>
        <dbReference type="EMBL" id="MCB8562806.1"/>
    </source>
</evidence>
<proteinExistence type="predicted"/>
<evidence type="ECO:0000313" key="4">
    <source>
        <dbReference type="EMBL" id="PST38199.1"/>
    </source>
</evidence>
<dbReference type="Proteomes" id="UP001197827">
    <property type="component" value="Unassembled WGS sequence"/>
</dbReference>
<sequence>MIDQEQAARTLINLIDVVHQENWVLLNKEDMASKTEEYYINFFKEHHLEEAIDEIKAVTEKNKSFFQRFVNHEEVDAKEMRDFMEPYRFIKSKYILKKSSKS</sequence>
<protein>
    <submittedName>
        <fullName evidence="4">Uncharacterized protein</fullName>
    </submittedName>
</protein>
<reference evidence="2" key="4">
    <citation type="submission" date="2021-10" db="EMBL/GenBank/DDBJ databases">
        <title>Collection of gut derived symbiotic bacterial strains cultured from healthy donors.</title>
        <authorList>
            <person name="Lin H."/>
            <person name="Littmann E."/>
            <person name="Kohout C."/>
            <person name="Pamer E.G."/>
        </authorList>
    </citation>
    <scope>NUCLEOTIDE SEQUENCE</scope>
    <source>
        <strain evidence="2">DFI.5.2</strain>
    </source>
</reference>
<dbReference type="EMBL" id="JANGBO010000003">
    <property type="protein sequence ID" value="MCQ5061344.1"/>
    <property type="molecule type" value="Genomic_DNA"/>
</dbReference>
<reference evidence="3" key="5">
    <citation type="submission" date="2022-06" db="EMBL/GenBank/DDBJ databases">
        <title>Isolation of gut microbiota from human fecal samples.</title>
        <authorList>
            <person name="Pamer E.G."/>
            <person name="Barat B."/>
            <person name="Waligurski E."/>
            <person name="Medina S."/>
            <person name="Paddock L."/>
            <person name="Mostad J."/>
        </authorList>
    </citation>
    <scope>NUCLEOTIDE SEQUENCE</scope>
    <source>
        <strain evidence="3">DFI.6.24</strain>
    </source>
</reference>
<gene>
    <name evidence="4" type="ORF">C7U54_11800</name>
    <name evidence="1" type="ORF">Fi14EGH31_05700</name>
    <name evidence="2" type="ORF">LJD74_12515</name>
    <name evidence="3" type="ORF">NE542_05800</name>
</gene>
<evidence type="ECO:0000313" key="3">
    <source>
        <dbReference type="EMBL" id="MCQ5061344.1"/>
    </source>
</evidence>
<dbReference type="EMBL" id="JAJDKQ010000031">
    <property type="protein sequence ID" value="MCB8562806.1"/>
    <property type="molecule type" value="Genomic_DNA"/>
</dbReference>
<dbReference type="Proteomes" id="UP000240974">
    <property type="component" value="Unassembled WGS sequence"/>
</dbReference>
<dbReference type="Proteomes" id="UP000593842">
    <property type="component" value="Chromosome"/>
</dbReference>
<reference evidence="6" key="3">
    <citation type="submission" date="2020-09" db="EMBL/GenBank/DDBJ databases">
        <title>Complete genome sequencing of Faecalibacillus intestinalis strain 14EGH31.</title>
        <authorList>
            <person name="Sakamoto M."/>
            <person name="Murakami T."/>
            <person name="Mori H."/>
        </authorList>
    </citation>
    <scope>NUCLEOTIDE SEQUENCE [LARGE SCALE GENOMIC DNA]</scope>
    <source>
        <strain evidence="6">14EGH31</strain>
    </source>
</reference>
<reference evidence="1" key="2">
    <citation type="journal article" date="2020" name="Microbiol. Resour. Announc.">
        <title>Complete Genome Sequence of Faecalibacillus intestinalis JCM 34082, Isolated from Feces from a Healthy Japanese Female.</title>
        <authorList>
            <person name="Sakamoto M."/>
            <person name="Ikeyama N."/>
            <person name="Toyoda A."/>
            <person name="Murakami T."/>
            <person name="Mori H."/>
            <person name="Ohkuma M."/>
        </authorList>
    </citation>
    <scope>NUCLEOTIDE SEQUENCE</scope>
    <source>
        <strain evidence="1">14EGH31</strain>
    </source>
</reference>
<evidence type="ECO:0000313" key="5">
    <source>
        <dbReference type="Proteomes" id="UP000240974"/>
    </source>
</evidence>
<name>A0A2T3FSG0_9FIRM</name>
<keyword evidence="5" id="KW-1185">Reference proteome</keyword>
<dbReference type="Proteomes" id="UP001204814">
    <property type="component" value="Unassembled WGS sequence"/>
</dbReference>
<dbReference type="EMBL" id="PYLQ01000021">
    <property type="protein sequence ID" value="PST38199.1"/>
    <property type="molecule type" value="Genomic_DNA"/>
</dbReference>
<reference evidence="4 5" key="1">
    <citation type="journal article" date="2019" name="Int. J. Syst. Evol. Microbiol.">
        <title>Faecalibacillus intestinalis gen. nov., sp. nov. and Faecalibacillus faecis sp. nov., isolated from human faeces.</title>
        <authorList>
            <person name="Seo B."/>
            <person name="Jeon K."/>
            <person name="Baek I."/>
            <person name="Lee Y.M."/>
            <person name="Baek K."/>
            <person name="Ko G."/>
        </authorList>
    </citation>
    <scope>NUCLEOTIDE SEQUENCE [LARGE SCALE GENOMIC DNA]</scope>
    <source>
        <strain evidence="4 5">SNUG30099</strain>
    </source>
</reference>
<dbReference type="KEGG" id="fit:Fi14EGH31_05700"/>
<dbReference type="RefSeq" id="WP_022001056.1">
    <property type="nucleotide sequence ID" value="NZ_AP024085.1"/>
</dbReference>
<dbReference type="EMBL" id="AP024085">
    <property type="protein sequence ID" value="BCL56858.1"/>
    <property type="molecule type" value="Genomic_DNA"/>
</dbReference>
<dbReference type="AlphaFoldDB" id="A0A2T3FSG0"/>
<organism evidence="4 5">
    <name type="scientific">Faecalibacillus intestinalis</name>
    <dbReference type="NCBI Taxonomy" id="1982626"/>
    <lineage>
        <taxon>Bacteria</taxon>
        <taxon>Bacillati</taxon>
        <taxon>Bacillota</taxon>
        <taxon>Erysipelotrichia</taxon>
        <taxon>Erysipelotrichales</taxon>
        <taxon>Coprobacillaceae</taxon>
        <taxon>Faecalibacillus</taxon>
    </lineage>
</organism>
<dbReference type="GeneID" id="70578999"/>
<evidence type="ECO:0000313" key="6">
    <source>
        <dbReference type="Proteomes" id="UP000593842"/>
    </source>
</evidence>